<reference evidence="3" key="1">
    <citation type="submission" date="2019-08" db="EMBL/GenBank/DDBJ databases">
        <authorList>
            <person name="Kucharzyk K."/>
            <person name="Murdoch R.W."/>
            <person name="Higgins S."/>
            <person name="Loffler F."/>
        </authorList>
    </citation>
    <scope>NUCLEOTIDE SEQUENCE</scope>
</reference>
<accession>A0A645FDE2</accession>
<gene>
    <name evidence="3" type="ORF">SDC9_159653</name>
</gene>
<dbReference type="InterPro" id="IPR005182">
    <property type="entry name" value="YdbS-like_PH"/>
</dbReference>
<sequence>MKFAADYGAQRVLEIWIAAFGIAAVALTAAFAGLFTPWLLIITAVSGGVTVFAFLWYPPHYADSLSGSFDGAAVRAVKGVFWRKELFVPVEALRTIEMSATPVQRMFHCRTVILRFAGGSALLPLLPEEQARSLTAALQACDK</sequence>
<evidence type="ECO:0000313" key="3">
    <source>
        <dbReference type="EMBL" id="MPN12337.1"/>
    </source>
</evidence>
<evidence type="ECO:0000259" key="2">
    <source>
        <dbReference type="Pfam" id="PF03703"/>
    </source>
</evidence>
<evidence type="ECO:0000256" key="1">
    <source>
        <dbReference type="SAM" id="Phobius"/>
    </source>
</evidence>
<protein>
    <recommendedName>
        <fullName evidence="2">YdbS-like PH domain-containing protein</fullName>
    </recommendedName>
</protein>
<keyword evidence="1" id="KW-0812">Transmembrane</keyword>
<proteinExistence type="predicted"/>
<keyword evidence="1" id="KW-0472">Membrane</keyword>
<dbReference type="AlphaFoldDB" id="A0A645FDE2"/>
<dbReference type="Pfam" id="PF03703">
    <property type="entry name" value="bPH_2"/>
    <property type="match status" value="1"/>
</dbReference>
<feature type="transmembrane region" description="Helical" evidence="1">
    <location>
        <begin position="12"/>
        <end position="32"/>
    </location>
</feature>
<feature type="domain" description="YdbS-like PH" evidence="2">
    <location>
        <begin position="71"/>
        <end position="136"/>
    </location>
</feature>
<feature type="transmembrane region" description="Helical" evidence="1">
    <location>
        <begin position="38"/>
        <end position="57"/>
    </location>
</feature>
<keyword evidence="1" id="KW-1133">Transmembrane helix</keyword>
<organism evidence="3">
    <name type="scientific">bioreactor metagenome</name>
    <dbReference type="NCBI Taxonomy" id="1076179"/>
    <lineage>
        <taxon>unclassified sequences</taxon>
        <taxon>metagenomes</taxon>
        <taxon>ecological metagenomes</taxon>
    </lineage>
</organism>
<dbReference type="EMBL" id="VSSQ01058666">
    <property type="protein sequence ID" value="MPN12337.1"/>
    <property type="molecule type" value="Genomic_DNA"/>
</dbReference>
<name>A0A645FDE2_9ZZZZ</name>
<comment type="caution">
    <text evidence="3">The sequence shown here is derived from an EMBL/GenBank/DDBJ whole genome shotgun (WGS) entry which is preliminary data.</text>
</comment>